<accession>A0ABP7KI10</accession>
<keyword evidence="3" id="KW-1185">Reference proteome</keyword>
<reference evidence="3" key="1">
    <citation type="journal article" date="2019" name="Int. J. Syst. Evol. Microbiol.">
        <title>The Global Catalogue of Microorganisms (GCM) 10K type strain sequencing project: providing services to taxonomists for standard genome sequencing and annotation.</title>
        <authorList>
            <consortium name="The Broad Institute Genomics Platform"/>
            <consortium name="The Broad Institute Genome Sequencing Center for Infectious Disease"/>
            <person name="Wu L."/>
            <person name="Ma J."/>
        </authorList>
    </citation>
    <scope>NUCLEOTIDE SEQUENCE [LARGE SCALE GENOMIC DNA]</scope>
    <source>
        <strain evidence="3">JCM 16578</strain>
    </source>
</reference>
<dbReference type="RefSeq" id="WP_345550833.1">
    <property type="nucleotide sequence ID" value="NZ_BAAAZA010000013.1"/>
</dbReference>
<protein>
    <submittedName>
        <fullName evidence="2">Uncharacterized protein</fullName>
    </submittedName>
</protein>
<dbReference type="Proteomes" id="UP001501563">
    <property type="component" value="Unassembled WGS sequence"/>
</dbReference>
<dbReference type="EMBL" id="BAAAZA010000013">
    <property type="protein sequence ID" value="GAA3876338.1"/>
    <property type="molecule type" value="Genomic_DNA"/>
</dbReference>
<name>A0ABP7KI10_9ACTN</name>
<evidence type="ECO:0000313" key="3">
    <source>
        <dbReference type="Proteomes" id="UP001501563"/>
    </source>
</evidence>
<evidence type="ECO:0000313" key="2">
    <source>
        <dbReference type="EMBL" id="GAA3876338.1"/>
    </source>
</evidence>
<feature type="transmembrane region" description="Helical" evidence="1">
    <location>
        <begin position="33"/>
        <end position="53"/>
    </location>
</feature>
<evidence type="ECO:0000256" key="1">
    <source>
        <dbReference type="SAM" id="Phobius"/>
    </source>
</evidence>
<gene>
    <name evidence="2" type="ORF">GCM10022207_47930</name>
</gene>
<keyword evidence="1" id="KW-1133">Transmembrane helix</keyword>
<comment type="caution">
    <text evidence="2">The sequence shown here is derived from an EMBL/GenBank/DDBJ whole genome shotgun (WGS) entry which is preliminary data.</text>
</comment>
<organism evidence="2 3">
    <name type="scientific">Streptomyces lannensis</name>
    <dbReference type="NCBI Taxonomy" id="766498"/>
    <lineage>
        <taxon>Bacteria</taxon>
        <taxon>Bacillati</taxon>
        <taxon>Actinomycetota</taxon>
        <taxon>Actinomycetes</taxon>
        <taxon>Kitasatosporales</taxon>
        <taxon>Streptomycetaceae</taxon>
        <taxon>Streptomyces</taxon>
    </lineage>
</organism>
<keyword evidence="1" id="KW-0812">Transmembrane</keyword>
<keyword evidence="1" id="KW-0472">Membrane</keyword>
<proteinExistence type="predicted"/>
<sequence length="54" mass="5453">MKSPALVTAPGTACGALAPLLEPSLLPLPRFGAVSRGTFVFGIAFAVVLLSNVL</sequence>